<reference evidence="2" key="1">
    <citation type="submission" date="2014-09" db="EMBL/GenBank/DDBJ databases">
        <authorList>
            <person name="Mudge J."/>
            <person name="Ramaraj T."/>
            <person name="Lindquist I.E."/>
            <person name="Bharti A.K."/>
            <person name="Sundararajan A."/>
            <person name="Cameron C.T."/>
            <person name="Woodward J.E."/>
            <person name="May G.D."/>
            <person name="Brubaker C."/>
            <person name="Broadhvest J."/>
            <person name="Wilkins T.A."/>
        </authorList>
    </citation>
    <scope>NUCLEOTIDE SEQUENCE</scope>
    <source>
        <strain evidence="2">cv. AKA8401</strain>
    </source>
</reference>
<dbReference type="Proteomes" id="UP000032142">
    <property type="component" value="Unassembled WGS sequence"/>
</dbReference>
<protein>
    <submittedName>
        <fullName evidence="1">UvrABC system C</fullName>
    </submittedName>
</protein>
<name>A0A0B0PIA7_GOSAR</name>
<proteinExistence type="predicted"/>
<dbReference type="EMBL" id="KN429479">
    <property type="protein sequence ID" value="KHG24642.1"/>
    <property type="molecule type" value="Genomic_DNA"/>
</dbReference>
<sequence length="116" mass="12518">MRASVRPCLEHGIMDIVKASVRPCLGHGIGIDMCASVIPCLGHGIGHNMRANVRPCLGYDIGSYSKLMRYKSSYVALMCRQASIRDLETSEASITLSPEAFYIASLNVLIVACIGT</sequence>
<gene>
    <name evidence="1" type="ORF">F383_09769</name>
</gene>
<organism evidence="1 2">
    <name type="scientific">Gossypium arboreum</name>
    <name type="common">Tree cotton</name>
    <name type="synonym">Gossypium nanking</name>
    <dbReference type="NCBI Taxonomy" id="29729"/>
    <lineage>
        <taxon>Eukaryota</taxon>
        <taxon>Viridiplantae</taxon>
        <taxon>Streptophyta</taxon>
        <taxon>Embryophyta</taxon>
        <taxon>Tracheophyta</taxon>
        <taxon>Spermatophyta</taxon>
        <taxon>Magnoliopsida</taxon>
        <taxon>eudicotyledons</taxon>
        <taxon>Gunneridae</taxon>
        <taxon>Pentapetalae</taxon>
        <taxon>rosids</taxon>
        <taxon>malvids</taxon>
        <taxon>Malvales</taxon>
        <taxon>Malvaceae</taxon>
        <taxon>Malvoideae</taxon>
        <taxon>Gossypium</taxon>
    </lineage>
</organism>
<dbReference type="AlphaFoldDB" id="A0A0B0PIA7"/>
<accession>A0A0B0PIA7</accession>
<keyword evidence="2" id="KW-1185">Reference proteome</keyword>
<evidence type="ECO:0000313" key="1">
    <source>
        <dbReference type="EMBL" id="KHG24642.1"/>
    </source>
</evidence>
<evidence type="ECO:0000313" key="2">
    <source>
        <dbReference type="Proteomes" id="UP000032142"/>
    </source>
</evidence>